<name>A0A5N1J4F8_9BACT</name>
<gene>
    <name evidence="13" type="ORF">F0P94_00380</name>
</gene>
<keyword evidence="5" id="KW-0479">Metal-binding</keyword>
<dbReference type="GO" id="GO:0030955">
    <property type="term" value="F:potassium ion binding"/>
    <property type="evidence" value="ECO:0007669"/>
    <property type="project" value="InterPro"/>
</dbReference>
<evidence type="ECO:0000256" key="11">
    <source>
        <dbReference type="ARBA" id="ARBA00023317"/>
    </source>
</evidence>
<keyword evidence="6" id="KW-0547">Nucleotide-binding</keyword>
<dbReference type="InterPro" id="IPR001697">
    <property type="entry name" value="Pyr_Knase"/>
</dbReference>
<evidence type="ECO:0000256" key="8">
    <source>
        <dbReference type="ARBA" id="ARBA00022840"/>
    </source>
</evidence>
<evidence type="ECO:0000256" key="10">
    <source>
        <dbReference type="ARBA" id="ARBA00023152"/>
    </source>
</evidence>
<feature type="domain" description="Pyruvate kinase barrel" evidence="12">
    <location>
        <begin position="138"/>
        <end position="224"/>
    </location>
</feature>
<keyword evidence="11 13" id="KW-0670">Pyruvate</keyword>
<comment type="caution">
    <text evidence="13">The sequence shown here is derived from an EMBL/GenBank/DDBJ whole genome shotgun (WGS) entry which is preliminary data.</text>
</comment>
<evidence type="ECO:0000256" key="3">
    <source>
        <dbReference type="ARBA" id="ARBA00012142"/>
    </source>
</evidence>
<dbReference type="GO" id="GO:0005524">
    <property type="term" value="F:ATP binding"/>
    <property type="evidence" value="ECO:0007669"/>
    <property type="project" value="UniProtKB-KW"/>
</dbReference>
<evidence type="ECO:0000256" key="6">
    <source>
        <dbReference type="ARBA" id="ARBA00022741"/>
    </source>
</evidence>
<feature type="domain" description="Pyruvate kinase barrel" evidence="12">
    <location>
        <begin position="365"/>
        <end position="580"/>
    </location>
</feature>
<dbReference type="InterPro" id="IPR040442">
    <property type="entry name" value="Pyrv_kinase-like_dom_sf"/>
</dbReference>
<accession>A0A5N1J4F8</accession>
<dbReference type="SUPFAM" id="SSF51621">
    <property type="entry name" value="Phosphoenolpyruvate/pyruvate domain"/>
    <property type="match status" value="1"/>
</dbReference>
<evidence type="ECO:0000259" key="12">
    <source>
        <dbReference type="Pfam" id="PF00224"/>
    </source>
</evidence>
<dbReference type="AlphaFoldDB" id="A0A5N1J4F8"/>
<dbReference type="UniPathway" id="UPA00109">
    <property type="reaction ID" value="UER00188"/>
</dbReference>
<evidence type="ECO:0000313" key="13">
    <source>
        <dbReference type="EMBL" id="KAA9345580.1"/>
    </source>
</evidence>
<evidence type="ECO:0000256" key="2">
    <source>
        <dbReference type="ARBA" id="ARBA00008663"/>
    </source>
</evidence>
<dbReference type="PANTHER" id="PTHR11817">
    <property type="entry name" value="PYRUVATE KINASE"/>
    <property type="match status" value="1"/>
</dbReference>
<dbReference type="Pfam" id="PF00224">
    <property type="entry name" value="PK"/>
    <property type="match status" value="2"/>
</dbReference>
<evidence type="ECO:0000256" key="7">
    <source>
        <dbReference type="ARBA" id="ARBA00022777"/>
    </source>
</evidence>
<dbReference type="EMBL" id="VTWT01000001">
    <property type="protein sequence ID" value="KAA9345580.1"/>
    <property type="molecule type" value="Genomic_DNA"/>
</dbReference>
<dbReference type="Proteomes" id="UP000326570">
    <property type="component" value="Unassembled WGS sequence"/>
</dbReference>
<protein>
    <recommendedName>
        <fullName evidence="3">pyruvate kinase</fullName>
        <ecNumber evidence="3">2.7.1.40</ecNumber>
    </recommendedName>
</protein>
<evidence type="ECO:0000256" key="5">
    <source>
        <dbReference type="ARBA" id="ARBA00022723"/>
    </source>
</evidence>
<keyword evidence="4" id="KW-0808">Transferase</keyword>
<keyword evidence="8" id="KW-0067">ATP-binding</keyword>
<evidence type="ECO:0000256" key="4">
    <source>
        <dbReference type="ARBA" id="ARBA00022679"/>
    </source>
</evidence>
<dbReference type="InterPro" id="IPR011037">
    <property type="entry name" value="Pyrv_Knase-like_insert_dom_sf"/>
</dbReference>
<evidence type="ECO:0000256" key="1">
    <source>
        <dbReference type="ARBA" id="ARBA00004997"/>
    </source>
</evidence>
<dbReference type="RefSeq" id="WP_150901722.1">
    <property type="nucleotide sequence ID" value="NZ_VTWT01000001.1"/>
</dbReference>
<keyword evidence="7 13" id="KW-0418">Kinase</keyword>
<dbReference type="Gene3D" id="3.20.20.60">
    <property type="entry name" value="Phosphoenolpyruvate-binding domains"/>
    <property type="match status" value="2"/>
</dbReference>
<evidence type="ECO:0000256" key="9">
    <source>
        <dbReference type="ARBA" id="ARBA00022842"/>
    </source>
</evidence>
<dbReference type="NCBIfam" id="NF011314">
    <property type="entry name" value="PRK14725.1"/>
    <property type="match status" value="1"/>
</dbReference>
<proteinExistence type="inferred from homology"/>
<dbReference type="EC" id="2.7.1.40" evidence="3"/>
<organism evidence="13 14">
    <name type="scientific">Adhaeribacter soli</name>
    <dbReference type="NCBI Taxonomy" id="2607655"/>
    <lineage>
        <taxon>Bacteria</taxon>
        <taxon>Pseudomonadati</taxon>
        <taxon>Bacteroidota</taxon>
        <taxon>Cytophagia</taxon>
        <taxon>Cytophagales</taxon>
        <taxon>Hymenobacteraceae</taxon>
        <taxon>Adhaeribacter</taxon>
    </lineage>
</organism>
<comment type="similarity">
    <text evidence="2">Belongs to the pyruvate kinase family.</text>
</comment>
<dbReference type="InterPro" id="IPR015813">
    <property type="entry name" value="Pyrv/PenolPyrv_kinase-like_dom"/>
</dbReference>
<dbReference type="SUPFAM" id="SSF50800">
    <property type="entry name" value="PK beta-barrel domain-like"/>
    <property type="match status" value="1"/>
</dbReference>
<dbReference type="GO" id="GO:0004743">
    <property type="term" value="F:pyruvate kinase activity"/>
    <property type="evidence" value="ECO:0007669"/>
    <property type="project" value="UniProtKB-EC"/>
</dbReference>
<dbReference type="InterPro" id="IPR015793">
    <property type="entry name" value="Pyrv_Knase_brl"/>
</dbReference>
<evidence type="ECO:0000313" key="14">
    <source>
        <dbReference type="Proteomes" id="UP000326570"/>
    </source>
</evidence>
<dbReference type="GO" id="GO:0016301">
    <property type="term" value="F:kinase activity"/>
    <property type="evidence" value="ECO:0007669"/>
    <property type="project" value="UniProtKB-KW"/>
</dbReference>
<reference evidence="13 14" key="1">
    <citation type="submission" date="2019-09" db="EMBL/GenBank/DDBJ databases">
        <title>Genome sequence of Adhaeribacter sp. M2.</title>
        <authorList>
            <person name="Srinivasan S."/>
        </authorList>
    </citation>
    <scope>NUCLEOTIDE SEQUENCE [LARGE SCALE GENOMIC DNA]</scope>
    <source>
        <strain evidence="13 14">M2</strain>
    </source>
</reference>
<sequence>MIKSSKAHVSEPAENLEKISNHLDELIGDSLQLEKKFASEIKLVNPAFRKSAKNLLHYLALRRHDIRELQEQLAALGLSSLGRAEGHVLASLQAVQQQLCYLRKCEAAQDLHALSFPESTSLLRKHTEELLGLAPTHRNTRIMVTFSAELATDFDLICRLLQAGMDCARINCAHDDKATWLKMVNNIRRAEKELNISCKILFDLMGPKLRTGPLNPGPALISVHPTRNELGQVVAPGRVWLTAVDAPPVVPVDAVLPVKANWLGQLQEGDQVKFQDTRGRRRAFTVYKKAENGVLLHVFKTSYIATGTKLKFKTPLPKPLVAEVGALPLLVRPIVLKKDHFMVLDKEPIPGKPAQFDAQGHLVKPAHISCTLPEVFDKAKPGQPIMFDDGKIEGEITEVKPESLLVKITRANDKGSKLREDKGINLPETNLQLIDLTEQDKEDLAFVVKHADIVNLSFVNRPETVFALQEELKKHGAGHLAIMLKIETREAFQNLPHLLLAAMRSNCAGIMIARGDLAVECGWQRLAEVQEEILWLCEAAHLPVVWATQVLETLAKKGRPSRAEITDAAMGQRADCVMLNKGPHIVSAITLLDDILTRMQEHQHKKTSMLRGLHVSQLEHFYENQANKS</sequence>
<comment type="pathway">
    <text evidence="1">Carbohydrate degradation; glycolysis; pyruvate from D-glyceraldehyde 3-phosphate: step 5/5.</text>
</comment>
<keyword evidence="10" id="KW-0324">Glycolysis</keyword>
<dbReference type="GO" id="GO:0000287">
    <property type="term" value="F:magnesium ion binding"/>
    <property type="evidence" value="ECO:0007669"/>
    <property type="project" value="InterPro"/>
</dbReference>
<keyword evidence="14" id="KW-1185">Reference proteome</keyword>
<keyword evidence="9" id="KW-0460">Magnesium</keyword>